<dbReference type="PROSITE" id="PS50088">
    <property type="entry name" value="ANK_REPEAT"/>
    <property type="match status" value="1"/>
</dbReference>
<evidence type="ECO:0008006" key="4">
    <source>
        <dbReference type="Google" id="ProtNLM"/>
    </source>
</evidence>
<evidence type="ECO:0000256" key="1">
    <source>
        <dbReference type="PROSITE-ProRule" id="PRU00023"/>
    </source>
</evidence>
<dbReference type="GeneID" id="98178026"/>
<dbReference type="Proteomes" id="UP001628179">
    <property type="component" value="Unassembled WGS sequence"/>
</dbReference>
<dbReference type="RefSeq" id="XP_070918804.1">
    <property type="nucleotide sequence ID" value="XM_071062703.1"/>
</dbReference>
<dbReference type="SUPFAM" id="SSF48403">
    <property type="entry name" value="Ankyrin repeat"/>
    <property type="match status" value="1"/>
</dbReference>
<comment type="caution">
    <text evidence="2">The sequence shown here is derived from an EMBL/GenBank/DDBJ whole genome shotgun (WGS) entry which is preliminary data.</text>
</comment>
<dbReference type="InterPro" id="IPR002110">
    <property type="entry name" value="Ankyrin_rpt"/>
</dbReference>
<accession>A0ABQ0GH36</accession>
<protein>
    <recommendedName>
        <fullName evidence="4">Ankyrin repeat protein</fullName>
    </recommendedName>
</protein>
<evidence type="ECO:0000313" key="3">
    <source>
        <dbReference type="Proteomes" id="UP001628179"/>
    </source>
</evidence>
<organism evidence="2 3">
    <name type="scientific">Madurella fahalii</name>
    <dbReference type="NCBI Taxonomy" id="1157608"/>
    <lineage>
        <taxon>Eukaryota</taxon>
        <taxon>Fungi</taxon>
        <taxon>Dikarya</taxon>
        <taxon>Ascomycota</taxon>
        <taxon>Pezizomycotina</taxon>
        <taxon>Sordariomycetes</taxon>
        <taxon>Sordariomycetidae</taxon>
        <taxon>Sordariales</taxon>
        <taxon>Sordariales incertae sedis</taxon>
        <taxon>Madurella</taxon>
    </lineage>
</organism>
<reference evidence="2 3" key="1">
    <citation type="submission" date="2024-09" db="EMBL/GenBank/DDBJ databases">
        <title>Itraconazole resistance in Madurella fahalii resulting from another homologue of gene encoding cytochrome P450 14-alpha sterol demethylase (CYP51).</title>
        <authorList>
            <person name="Yoshioka I."/>
            <person name="Fahal A.H."/>
            <person name="Kaneko S."/>
            <person name="Yaguchi T."/>
        </authorList>
    </citation>
    <scope>NUCLEOTIDE SEQUENCE [LARGE SCALE GENOMIC DNA]</scope>
    <source>
        <strain evidence="2 3">IFM 68171</strain>
    </source>
</reference>
<gene>
    <name evidence="2" type="ORF">MFIFM68171_07283</name>
</gene>
<dbReference type="PROSITE" id="PS50297">
    <property type="entry name" value="ANK_REP_REGION"/>
    <property type="match status" value="1"/>
</dbReference>
<dbReference type="InterPro" id="IPR036770">
    <property type="entry name" value="Ankyrin_rpt-contain_sf"/>
</dbReference>
<sequence length="621" mass="69579">MAVDDLLTSGTFEELLADTISQIKEFETQSCGAYTPDDYHIQNPAMNRSLYQDQKSPYVDFSRASRICHRTSSVGVLFGKIWVRTSTLRLAIKSGAAGGEFQITTSFIFYPSSWLTKIGLGHGVEASLKNSKGGWKFVFNPIRAVPDDSLIFELCRDGDWRGVERLLRRQEASLRDTSSQGWTPLHFAAEAGHVELCDMLLQSGADKRALAFKGPSKDALSPVTIFVATNHDLPAEHKIRMLRLFSDCLELTDPSGDGWTVHAELKRAYNREKVPIPENSTSWLLRATAAEEFIAFGPKTIWSALQSSVRSFLVHERNEQMLQRLLGLSQEEKEKVSGSHATSIAHWLALRASERELLPMVIDAGRLCNIAGFDWVEDELTPSQFVRTLPVIYHSWALAFPSNIDKVEKSISVELEAILERGKWGMEVFLASMSLEELQLNDNESTKVESRCSVCHDDYSSIGIGVVSPAWIAFLECTKTNHRHRCHCSLYLENSGVISSPPQYTHPSEYISPFPEDEESIDEDPASLDISKLCHDFIDSRSVLTKSYDPFTEAATILYRAQGRTWLNDYVAGEVYCATCFLLREGYIGESGLGTEGEFSEMPESFSMCRVGEGVYCFDKE</sequence>
<proteinExistence type="predicted"/>
<dbReference type="SMART" id="SM00248">
    <property type="entry name" value="ANK"/>
    <property type="match status" value="1"/>
</dbReference>
<dbReference type="EMBL" id="BAAFSV010000004">
    <property type="protein sequence ID" value="GAB1317073.1"/>
    <property type="molecule type" value="Genomic_DNA"/>
</dbReference>
<keyword evidence="1" id="KW-0040">ANK repeat</keyword>
<keyword evidence="3" id="KW-1185">Reference proteome</keyword>
<dbReference type="Gene3D" id="1.25.40.20">
    <property type="entry name" value="Ankyrin repeat-containing domain"/>
    <property type="match status" value="1"/>
</dbReference>
<dbReference type="Pfam" id="PF00023">
    <property type="entry name" value="Ank"/>
    <property type="match status" value="1"/>
</dbReference>
<feature type="repeat" description="ANK" evidence="1">
    <location>
        <begin position="180"/>
        <end position="206"/>
    </location>
</feature>
<evidence type="ECO:0000313" key="2">
    <source>
        <dbReference type="EMBL" id="GAB1317073.1"/>
    </source>
</evidence>
<name>A0ABQ0GH36_9PEZI</name>